<evidence type="ECO:0000313" key="10">
    <source>
        <dbReference type="EMBL" id="SDJ21535.1"/>
    </source>
</evidence>
<dbReference type="PANTHER" id="PTHR13604:SF0">
    <property type="entry name" value="ABASIC SITE PROCESSING PROTEIN HMCES"/>
    <property type="match status" value="1"/>
</dbReference>
<name>A0A1G8RYB2_9GAMM</name>
<sequence>MPGRLYVPAFDPSSLLPDLRCRDALRCSPNMAPRRSLSILRSERGETCLRDAFWGLTPPWLEVLDRAPHCARAESLTSRHMFREAFSARRCLVPAGGVYLWKPQLRFKQPFLVVRADRGPLLLAGLWCRYHTSLTEHADSMALITVPANALLAPLGDRLPAVVPPEAASRWLDPDTPEAQARALLTPPDEELLGAFPVSRRVNDPANQDPACAHPTGPMLRWPRDQER</sequence>
<dbReference type="OrthoDB" id="6192129at2"/>
<dbReference type="AlphaFoldDB" id="A0A1G8RYB2"/>
<dbReference type="STRING" id="376427.SAMN04487954_103355"/>
<proteinExistence type="inferred from homology"/>
<dbReference type="GO" id="GO:0106300">
    <property type="term" value="P:protein-DNA covalent cross-linking repair"/>
    <property type="evidence" value="ECO:0007669"/>
    <property type="project" value="InterPro"/>
</dbReference>
<keyword evidence="2 8" id="KW-0645">Protease</keyword>
<evidence type="ECO:0000256" key="9">
    <source>
        <dbReference type="SAM" id="MobiDB-lite"/>
    </source>
</evidence>
<dbReference type="GO" id="GO:0016829">
    <property type="term" value="F:lyase activity"/>
    <property type="evidence" value="ECO:0007669"/>
    <property type="project" value="UniProtKB-KW"/>
</dbReference>
<dbReference type="SUPFAM" id="SSF143081">
    <property type="entry name" value="BB1717-like"/>
    <property type="match status" value="1"/>
</dbReference>
<dbReference type="EMBL" id="FNES01000003">
    <property type="protein sequence ID" value="SDJ21535.1"/>
    <property type="molecule type" value="Genomic_DNA"/>
</dbReference>
<keyword evidence="6" id="KW-0238">DNA-binding</keyword>
<dbReference type="RefSeq" id="WP_089684003.1">
    <property type="nucleotide sequence ID" value="NZ_FNES01000003.1"/>
</dbReference>
<evidence type="ECO:0000256" key="2">
    <source>
        <dbReference type="ARBA" id="ARBA00022670"/>
    </source>
</evidence>
<dbReference type="GO" id="GO:0006508">
    <property type="term" value="P:proteolysis"/>
    <property type="evidence" value="ECO:0007669"/>
    <property type="project" value="UniProtKB-KW"/>
</dbReference>
<keyword evidence="4 8" id="KW-0378">Hydrolase</keyword>
<keyword evidence="5" id="KW-0190">Covalent protein-DNA linkage</keyword>
<comment type="similarity">
    <text evidence="1 8">Belongs to the SOS response-associated peptidase family.</text>
</comment>
<evidence type="ECO:0000256" key="8">
    <source>
        <dbReference type="RuleBase" id="RU364100"/>
    </source>
</evidence>
<evidence type="ECO:0000256" key="5">
    <source>
        <dbReference type="ARBA" id="ARBA00023124"/>
    </source>
</evidence>
<dbReference type="InterPro" id="IPR036590">
    <property type="entry name" value="SRAP-like"/>
</dbReference>
<dbReference type="Gene3D" id="3.90.1680.10">
    <property type="entry name" value="SOS response associated peptidase-like"/>
    <property type="match status" value="1"/>
</dbReference>
<protein>
    <recommendedName>
        <fullName evidence="8">Abasic site processing protein</fullName>
        <ecNumber evidence="8">3.4.-.-</ecNumber>
    </recommendedName>
</protein>
<dbReference type="Pfam" id="PF02586">
    <property type="entry name" value="SRAP"/>
    <property type="match status" value="1"/>
</dbReference>
<dbReference type="InterPro" id="IPR003738">
    <property type="entry name" value="SRAP"/>
</dbReference>
<evidence type="ECO:0000256" key="6">
    <source>
        <dbReference type="ARBA" id="ARBA00023125"/>
    </source>
</evidence>
<keyword evidence="7" id="KW-0456">Lyase</keyword>
<dbReference type="GO" id="GO:0008233">
    <property type="term" value="F:peptidase activity"/>
    <property type="evidence" value="ECO:0007669"/>
    <property type="project" value="UniProtKB-KW"/>
</dbReference>
<dbReference type="GO" id="GO:0003697">
    <property type="term" value="F:single-stranded DNA binding"/>
    <property type="evidence" value="ECO:0007669"/>
    <property type="project" value="InterPro"/>
</dbReference>
<evidence type="ECO:0000256" key="1">
    <source>
        <dbReference type="ARBA" id="ARBA00008136"/>
    </source>
</evidence>
<dbReference type="EC" id="3.4.-.-" evidence="8"/>
<feature type="region of interest" description="Disordered" evidence="9">
    <location>
        <begin position="200"/>
        <end position="228"/>
    </location>
</feature>
<reference evidence="10 11" key="1">
    <citation type="submission" date="2016-10" db="EMBL/GenBank/DDBJ databases">
        <authorList>
            <person name="de Groot N.N."/>
        </authorList>
    </citation>
    <scope>NUCLEOTIDE SEQUENCE [LARGE SCALE GENOMIC DNA]</scope>
    <source>
        <strain evidence="10 11">CGMCC 1.6133</strain>
    </source>
</reference>
<evidence type="ECO:0000256" key="4">
    <source>
        <dbReference type="ARBA" id="ARBA00022801"/>
    </source>
</evidence>
<evidence type="ECO:0000313" key="11">
    <source>
        <dbReference type="Proteomes" id="UP000198525"/>
    </source>
</evidence>
<accession>A0A1G8RYB2</accession>
<dbReference type="PANTHER" id="PTHR13604">
    <property type="entry name" value="DC12-RELATED"/>
    <property type="match status" value="1"/>
</dbReference>
<evidence type="ECO:0000256" key="3">
    <source>
        <dbReference type="ARBA" id="ARBA00022763"/>
    </source>
</evidence>
<dbReference type="Proteomes" id="UP000198525">
    <property type="component" value="Unassembled WGS sequence"/>
</dbReference>
<keyword evidence="11" id="KW-1185">Reference proteome</keyword>
<organism evidence="10 11">
    <name type="scientific">Billgrantia gudaonensis</name>
    <dbReference type="NCBI Taxonomy" id="376427"/>
    <lineage>
        <taxon>Bacteria</taxon>
        <taxon>Pseudomonadati</taxon>
        <taxon>Pseudomonadota</taxon>
        <taxon>Gammaproteobacteria</taxon>
        <taxon>Oceanospirillales</taxon>
        <taxon>Halomonadaceae</taxon>
        <taxon>Billgrantia</taxon>
    </lineage>
</organism>
<evidence type="ECO:0000256" key="7">
    <source>
        <dbReference type="ARBA" id="ARBA00023239"/>
    </source>
</evidence>
<keyword evidence="3" id="KW-0227">DNA damage</keyword>
<gene>
    <name evidence="10" type="ORF">SAMN04487954_103355</name>
</gene>